<dbReference type="PANTHER" id="PTHR48098">
    <property type="entry name" value="ENTEROCHELIN ESTERASE-RELATED"/>
    <property type="match status" value="1"/>
</dbReference>
<evidence type="ECO:0000313" key="3">
    <source>
        <dbReference type="Proteomes" id="UP000184109"/>
    </source>
</evidence>
<dbReference type="InterPro" id="IPR050583">
    <property type="entry name" value="Mycobacterial_A85_antigen"/>
</dbReference>
<dbReference type="SUPFAM" id="SSF53474">
    <property type="entry name" value="alpha/beta-Hydrolases"/>
    <property type="match status" value="1"/>
</dbReference>
<dbReference type="AlphaFoldDB" id="A0A1M5UDZ2"/>
<protein>
    <submittedName>
        <fullName evidence="2">S-formylglutathione hydrolase FrmB</fullName>
    </submittedName>
</protein>
<dbReference type="GO" id="GO:0016747">
    <property type="term" value="F:acyltransferase activity, transferring groups other than amino-acyl groups"/>
    <property type="evidence" value="ECO:0007669"/>
    <property type="project" value="TreeGrafter"/>
</dbReference>
<proteinExistence type="predicted"/>
<keyword evidence="2" id="KW-0378">Hydrolase</keyword>
<feature type="signal peptide" evidence="1">
    <location>
        <begin position="1"/>
        <end position="20"/>
    </location>
</feature>
<dbReference type="Gene3D" id="3.40.50.1820">
    <property type="entry name" value="alpha/beta hydrolase"/>
    <property type="match status" value="1"/>
</dbReference>
<dbReference type="GO" id="GO:0016787">
    <property type="term" value="F:hydrolase activity"/>
    <property type="evidence" value="ECO:0007669"/>
    <property type="project" value="UniProtKB-KW"/>
</dbReference>
<evidence type="ECO:0000313" key="2">
    <source>
        <dbReference type="EMBL" id="SHH61046.1"/>
    </source>
</evidence>
<dbReference type="Proteomes" id="UP000184109">
    <property type="component" value="Unassembled WGS sequence"/>
</dbReference>
<reference evidence="3" key="1">
    <citation type="submission" date="2016-11" db="EMBL/GenBank/DDBJ databases">
        <authorList>
            <person name="Varghese N."/>
            <person name="Submissions S."/>
        </authorList>
    </citation>
    <scope>NUCLEOTIDE SEQUENCE [LARGE SCALE GENOMIC DNA]</scope>
    <source>
        <strain evidence="3">DSM 100572</strain>
    </source>
</reference>
<dbReference type="EMBL" id="FQXQ01000002">
    <property type="protein sequence ID" value="SHH61046.1"/>
    <property type="molecule type" value="Genomic_DNA"/>
</dbReference>
<dbReference type="Pfam" id="PF00756">
    <property type="entry name" value="Esterase"/>
    <property type="match status" value="1"/>
</dbReference>
<keyword evidence="3" id="KW-1185">Reference proteome</keyword>
<dbReference type="InterPro" id="IPR029058">
    <property type="entry name" value="AB_hydrolase_fold"/>
</dbReference>
<gene>
    <name evidence="2" type="ORF">SAMN05444281_1187</name>
</gene>
<sequence length="265" mass="30463">MRNSILFLCTMLLFCANAFSQQVDTLKIYSPLMEKDIKTIVVTPSKKKNLPIVYILHGYSGYPQRTLKKDIPSLLELSVKYEMIFVLPDGNYDSWYFDSPIKNSKYEGFITSELVRYIHHKYDTKNAQKAIMGWSMGGHGALYLGARHPQIFSAIGVICGAIDFVPYGEKYGIPKILGNSKKHWKNYTALSQIEKLKNSNQKLLISCGIDDPFIDENRKLHKKLIQLGIPHIYEESSGKHNAKYWSMAAKTQLFFLNEIFRSNEY</sequence>
<keyword evidence="1" id="KW-0732">Signal</keyword>
<accession>A0A1M5UDZ2</accession>
<evidence type="ECO:0000256" key="1">
    <source>
        <dbReference type="SAM" id="SignalP"/>
    </source>
</evidence>
<feature type="chain" id="PRO_5012115762" evidence="1">
    <location>
        <begin position="21"/>
        <end position="265"/>
    </location>
</feature>
<dbReference type="PANTHER" id="PTHR48098:SF1">
    <property type="entry name" value="DIACYLGLYCEROL ACYLTRANSFERASE_MYCOLYLTRANSFERASE AG85A"/>
    <property type="match status" value="1"/>
</dbReference>
<dbReference type="InterPro" id="IPR000801">
    <property type="entry name" value="Esterase-like"/>
</dbReference>
<dbReference type="STRING" id="1195760.SAMN05444281_1187"/>
<name>A0A1M5UDZ2_9FLAO</name>
<organism evidence="2 3">
    <name type="scientific">Wenyingzhuangia marina</name>
    <dbReference type="NCBI Taxonomy" id="1195760"/>
    <lineage>
        <taxon>Bacteria</taxon>
        <taxon>Pseudomonadati</taxon>
        <taxon>Bacteroidota</taxon>
        <taxon>Flavobacteriia</taxon>
        <taxon>Flavobacteriales</taxon>
        <taxon>Flavobacteriaceae</taxon>
        <taxon>Wenyingzhuangia</taxon>
    </lineage>
</organism>